<evidence type="ECO:0000256" key="3">
    <source>
        <dbReference type="ARBA" id="ARBA00022679"/>
    </source>
</evidence>
<gene>
    <name evidence="10 11" type="primary">plsY</name>
    <name evidence="11" type="ORF">KQI75_13180</name>
</gene>
<keyword evidence="4 10" id="KW-0812">Transmembrane</keyword>
<name>A0ABS6EWJ7_9FIRM</name>
<comment type="similarity">
    <text evidence="10">Belongs to the PlsY family.</text>
</comment>
<keyword evidence="7 10" id="KW-0472">Membrane</keyword>
<dbReference type="EMBL" id="JAHLQI010000011">
    <property type="protein sequence ID" value="MBU5491557.1"/>
    <property type="molecule type" value="Genomic_DNA"/>
</dbReference>
<feature type="transmembrane region" description="Helical" evidence="10">
    <location>
        <begin position="140"/>
        <end position="159"/>
    </location>
</feature>
<feature type="transmembrane region" description="Helical" evidence="10">
    <location>
        <begin position="109"/>
        <end position="133"/>
    </location>
</feature>
<dbReference type="Proteomes" id="UP000783588">
    <property type="component" value="Unassembled WGS sequence"/>
</dbReference>
<comment type="function">
    <text evidence="10">Catalyzes the transfer of an acyl group from acyl-phosphate (acyl-PO(4)) to glycerol-3-phosphate (G3P) to form lysophosphatidic acid (LPA). This enzyme utilizes acyl-phosphate as fatty acyl donor, but not acyl-CoA or acyl-ACP.</text>
</comment>
<keyword evidence="8 10" id="KW-0594">Phospholipid biosynthesis</keyword>
<feature type="transmembrane region" description="Helical" evidence="10">
    <location>
        <begin position="165"/>
        <end position="183"/>
    </location>
</feature>
<dbReference type="NCBIfam" id="TIGR00023">
    <property type="entry name" value="glycerol-3-phosphate 1-O-acyltransferase PlsY"/>
    <property type="match status" value="1"/>
</dbReference>
<dbReference type="HAMAP" id="MF_01043">
    <property type="entry name" value="PlsY"/>
    <property type="match status" value="1"/>
</dbReference>
<evidence type="ECO:0000256" key="5">
    <source>
        <dbReference type="ARBA" id="ARBA00022989"/>
    </source>
</evidence>
<proteinExistence type="inferred from homology"/>
<evidence type="ECO:0000256" key="7">
    <source>
        <dbReference type="ARBA" id="ARBA00023136"/>
    </source>
</evidence>
<comment type="subunit">
    <text evidence="10">Probably interacts with PlsX.</text>
</comment>
<protein>
    <recommendedName>
        <fullName evidence="10">Glycerol-3-phosphate acyltransferase</fullName>
    </recommendedName>
    <alternativeName>
        <fullName evidence="10">Acyl-PO4 G3P acyltransferase</fullName>
    </alternativeName>
    <alternativeName>
        <fullName evidence="10">Acyl-phosphate--glycerol-3-phosphate acyltransferase</fullName>
    </alternativeName>
    <alternativeName>
        <fullName evidence="10">G3P acyltransferase</fullName>
        <shortName evidence="10">GPAT</shortName>
        <ecNumber evidence="10">2.3.1.275</ecNumber>
    </alternativeName>
    <alternativeName>
        <fullName evidence="10">Lysophosphatidic acid synthase</fullName>
        <shortName evidence="10">LPA synthase</shortName>
    </alternativeName>
</protein>
<keyword evidence="11" id="KW-0012">Acyltransferase</keyword>
<keyword evidence="5 10" id="KW-1133">Transmembrane helix</keyword>
<keyword evidence="12" id="KW-1185">Reference proteome</keyword>
<dbReference type="SMART" id="SM01207">
    <property type="entry name" value="G3P_acyltransf"/>
    <property type="match status" value="1"/>
</dbReference>
<evidence type="ECO:0000256" key="2">
    <source>
        <dbReference type="ARBA" id="ARBA00022516"/>
    </source>
</evidence>
<keyword evidence="2 10" id="KW-0444">Lipid biosynthesis</keyword>
<keyword evidence="9 10" id="KW-1208">Phospholipid metabolism</keyword>
<feature type="transmembrane region" description="Helical" evidence="10">
    <location>
        <begin position="82"/>
        <end position="103"/>
    </location>
</feature>
<keyword evidence="1 10" id="KW-1003">Cell membrane</keyword>
<evidence type="ECO:0000256" key="9">
    <source>
        <dbReference type="ARBA" id="ARBA00023264"/>
    </source>
</evidence>
<evidence type="ECO:0000313" key="11">
    <source>
        <dbReference type="EMBL" id="MBU5491557.1"/>
    </source>
</evidence>
<feature type="transmembrane region" description="Helical" evidence="10">
    <location>
        <begin position="6"/>
        <end position="26"/>
    </location>
</feature>
<reference evidence="11 12" key="1">
    <citation type="submission" date="2021-06" db="EMBL/GenBank/DDBJ databases">
        <authorList>
            <person name="Sun Q."/>
            <person name="Li D."/>
        </authorList>
    </citation>
    <scope>NUCLEOTIDE SEQUENCE [LARGE SCALE GENOMIC DNA]</scope>
    <source>
        <strain evidence="11 12">MSJd-7</strain>
    </source>
</reference>
<dbReference type="RefSeq" id="WP_216471299.1">
    <property type="nucleotide sequence ID" value="NZ_JAHLQI010000011.1"/>
</dbReference>
<comment type="caution">
    <text evidence="11">The sequence shown here is derived from an EMBL/GenBank/DDBJ whole genome shotgun (WGS) entry which is preliminary data.</text>
</comment>
<evidence type="ECO:0000256" key="6">
    <source>
        <dbReference type="ARBA" id="ARBA00023098"/>
    </source>
</evidence>
<evidence type="ECO:0000313" key="12">
    <source>
        <dbReference type="Proteomes" id="UP000783588"/>
    </source>
</evidence>
<evidence type="ECO:0000256" key="4">
    <source>
        <dbReference type="ARBA" id="ARBA00022692"/>
    </source>
</evidence>
<dbReference type="GO" id="GO:0004366">
    <property type="term" value="F:glycerol-3-phosphate O-acyltransferase activity"/>
    <property type="evidence" value="ECO:0007669"/>
    <property type="project" value="UniProtKB-EC"/>
</dbReference>
<evidence type="ECO:0000256" key="10">
    <source>
        <dbReference type="HAMAP-Rule" id="MF_01043"/>
    </source>
</evidence>
<organism evidence="11 12">
    <name type="scientific">Butyricicoccus intestinisimiae</name>
    <dbReference type="NCBI Taxonomy" id="2841509"/>
    <lineage>
        <taxon>Bacteria</taxon>
        <taxon>Bacillati</taxon>
        <taxon>Bacillota</taxon>
        <taxon>Clostridia</taxon>
        <taxon>Eubacteriales</taxon>
        <taxon>Butyricicoccaceae</taxon>
        <taxon>Butyricicoccus</taxon>
    </lineage>
</organism>
<dbReference type="Pfam" id="PF02660">
    <property type="entry name" value="G3P_acyltransf"/>
    <property type="match status" value="1"/>
</dbReference>
<evidence type="ECO:0000256" key="8">
    <source>
        <dbReference type="ARBA" id="ARBA00023209"/>
    </source>
</evidence>
<dbReference type="PANTHER" id="PTHR30309:SF0">
    <property type="entry name" value="GLYCEROL-3-PHOSPHATE ACYLTRANSFERASE-RELATED"/>
    <property type="match status" value="1"/>
</dbReference>
<accession>A0ABS6EWJ7</accession>
<dbReference type="PANTHER" id="PTHR30309">
    <property type="entry name" value="INNER MEMBRANE PROTEIN YGIH"/>
    <property type="match status" value="1"/>
</dbReference>
<comment type="subcellular location">
    <subcellularLocation>
        <location evidence="10">Cell membrane</location>
        <topology evidence="10">Multi-pass membrane protein</topology>
    </subcellularLocation>
</comment>
<dbReference type="InterPro" id="IPR003811">
    <property type="entry name" value="G3P_acylTferase_PlsY"/>
</dbReference>
<evidence type="ECO:0000256" key="1">
    <source>
        <dbReference type="ARBA" id="ARBA00022475"/>
    </source>
</evidence>
<sequence>MSTPIIILILIAVGYLLGSMNSALVVSKLLMGYDIRTKGSGNAGLTNSLRVMGAKPTLFVLVGDIAKGVIACLIGSHLMGALGVLIAGSAAIAGHMFPLYFGFKGGKGILVGATMIAVFDWRVFCVAIAAFIVLVAITKWVSLGSIVGSCLVPVMTLYFHWGEDMLLPMMIILVAMVTAVVYMHRSNIVRIAHGEENKFSLHSKKEH</sequence>
<comment type="pathway">
    <text evidence="10">Lipid metabolism; phospholipid metabolism.</text>
</comment>
<dbReference type="EC" id="2.3.1.275" evidence="10"/>
<keyword evidence="3 10" id="KW-0808">Transferase</keyword>
<comment type="catalytic activity">
    <reaction evidence="10">
        <text>an acyl phosphate + sn-glycerol 3-phosphate = a 1-acyl-sn-glycero-3-phosphate + phosphate</text>
        <dbReference type="Rhea" id="RHEA:34075"/>
        <dbReference type="ChEBI" id="CHEBI:43474"/>
        <dbReference type="ChEBI" id="CHEBI:57597"/>
        <dbReference type="ChEBI" id="CHEBI:57970"/>
        <dbReference type="ChEBI" id="CHEBI:59918"/>
        <dbReference type="EC" id="2.3.1.275"/>
    </reaction>
</comment>
<keyword evidence="6 10" id="KW-0443">Lipid metabolism</keyword>